<sequence length="300" mass="32668">MHTAAKRRVPRNGTQPPVQIPKDHCQCSALIGILDAKIERLSKALEDSGAKNAATWAKVDKEHSSLNQYLAMSIPGPMAEKKVIQLSDAAIKTATASLVERRLRENRLIIWGSFSGKITPAKLAQSILSKPDQSLHAEWLRQEGSKRTLGLLVTLSSPSDVQAILERAGSIQKAIPKNKTDPGNLGKCLDPLQTIAVFASHAPYNCYTSNLAGNGRHPHSGRNNLRLYVLLTIYVNFLVQPRSSCYGNAYTLTDCNDFDGRCGAVLKPKYISAMKAWRCLTLADGTLASILFLPATHSGP</sequence>
<proteinExistence type="predicted"/>
<dbReference type="RefSeq" id="XP_009174958.1">
    <property type="nucleotide sequence ID" value="XM_009176694.1"/>
</dbReference>
<accession>A0A074Z2T1</accession>
<protein>
    <submittedName>
        <fullName evidence="2">Uncharacterized protein</fullName>
    </submittedName>
</protein>
<gene>
    <name evidence="2" type="ORF">T265_10349</name>
</gene>
<feature type="region of interest" description="Disordered" evidence="1">
    <location>
        <begin position="1"/>
        <end position="21"/>
    </location>
</feature>
<dbReference type="GeneID" id="20324517"/>
<dbReference type="CTD" id="20324517"/>
<dbReference type="AlphaFoldDB" id="A0A074Z2T1"/>
<feature type="compositionally biased region" description="Basic residues" evidence="1">
    <location>
        <begin position="1"/>
        <end position="10"/>
    </location>
</feature>
<dbReference type="Proteomes" id="UP000054324">
    <property type="component" value="Unassembled WGS sequence"/>
</dbReference>
<keyword evidence="3" id="KW-1185">Reference proteome</keyword>
<dbReference type="EMBL" id="KL596978">
    <property type="protein sequence ID" value="KER21288.1"/>
    <property type="molecule type" value="Genomic_DNA"/>
</dbReference>
<reference evidence="2 3" key="1">
    <citation type="submission" date="2013-11" db="EMBL/GenBank/DDBJ databases">
        <title>Opisthorchis viverrini - life in the bile duct.</title>
        <authorList>
            <person name="Young N.D."/>
            <person name="Nagarajan N."/>
            <person name="Lin S.J."/>
            <person name="Korhonen P.K."/>
            <person name="Jex A.R."/>
            <person name="Hall R.S."/>
            <person name="Safavi-Hemami H."/>
            <person name="Kaewkong W."/>
            <person name="Bertrand D."/>
            <person name="Gao S."/>
            <person name="Seet Q."/>
            <person name="Wongkham S."/>
            <person name="Teh B.T."/>
            <person name="Wongkham C."/>
            <person name="Intapan P.M."/>
            <person name="Maleewong W."/>
            <person name="Yang X."/>
            <person name="Hu M."/>
            <person name="Wang Z."/>
            <person name="Hofmann A."/>
            <person name="Sternberg P.W."/>
            <person name="Tan P."/>
            <person name="Wang J."/>
            <person name="Gasser R.B."/>
        </authorList>
    </citation>
    <scope>NUCLEOTIDE SEQUENCE [LARGE SCALE GENOMIC DNA]</scope>
</reference>
<evidence type="ECO:0000313" key="2">
    <source>
        <dbReference type="EMBL" id="KER21288.1"/>
    </source>
</evidence>
<name>A0A074Z2T1_OPIVI</name>
<evidence type="ECO:0000313" key="3">
    <source>
        <dbReference type="Proteomes" id="UP000054324"/>
    </source>
</evidence>
<organism evidence="2 3">
    <name type="scientific">Opisthorchis viverrini</name>
    <name type="common">Southeast Asian liver fluke</name>
    <dbReference type="NCBI Taxonomy" id="6198"/>
    <lineage>
        <taxon>Eukaryota</taxon>
        <taxon>Metazoa</taxon>
        <taxon>Spiralia</taxon>
        <taxon>Lophotrochozoa</taxon>
        <taxon>Platyhelminthes</taxon>
        <taxon>Trematoda</taxon>
        <taxon>Digenea</taxon>
        <taxon>Opisthorchiida</taxon>
        <taxon>Opisthorchiata</taxon>
        <taxon>Opisthorchiidae</taxon>
        <taxon>Opisthorchis</taxon>
    </lineage>
</organism>
<dbReference type="KEGG" id="ovi:T265_10349"/>
<evidence type="ECO:0000256" key="1">
    <source>
        <dbReference type="SAM" id="MobiDB-lite"/>
    </source>
</evidence>